<evidence type="ECO:0000259" key="9">
    <source>
        <dbReference type="PROSITE" id="PS50112"/>
    </source>
</evidence>
<dbReference type="PROSITE" id="PS50109">
    <property type="entry name" value="HIS_KIN"/>
    <property type="match status" value="1"/>
</dbReference>
<dbReference type="Gene3D" id="3.40.50.2300">
    <property type="match status" value="1"/>
</dbReference>
<dbReference type="InterPro" id="IPR004358">
    <property type="entry name" value="Sig_transdc_His_kin-like_C"/>
</dbReference>
<feature type="domain" description="PAC" evidence="10">
    <location>
        <begin position="465"/>
        <end position="517"/>
    </location>
</feature>
<dbReference type="Pfam" id="PF08448">
    <property type="entry name" value="PAS_4"/>
    <property type="match status" value="1"/>
</dbReference>
<dbReference type="InterPro" id="IPR003661">
    <property type="entry name" value="HisK_dim/P_dom"/>
</dbReference>
<dbReference type="Gene3D" id="3.30.565.10">
    <property type="entry name" value="Histidine kinase-like ATPase, C-terminal domain"/>
    <property type="match status" value="1"/>
</dbReference>
<dbReference type="SUPFAM" id="SSF47384">
    <property type="entry name" value="Homodimeric domain of signal transducing histidine kinase"/>
    <property type="match status" value="1"/>
</dbReference>
<name>A0A3T1CL92_9SPHN</name>
<dbReference type="InterPro" id="IPR000700">
    <property type="entry name" value="PAS-assoc_C"/>
</dbReference>
<evidence type="ECO:0000256" key="5">
    <source>
        <dbReference type="ARBA" id="ARBA00022777"/>
    </source>
</evidence>
<dbReference type="SUPFAM" id="SSF52172">
    <property type="entry name" value="CheY-like"/>
    <property type="match status" value="1"/>
</dbReference>
<dbReference type="GO" id="GO:0000155">
    <property type="term" value="F:phosphorelay sensor kinase activity"/>
    <property type="evidence" value="ECO:0007669"/>
    <property type="project" value="InterPro"/>
</dbReference>
<evidence type="ECO:0000259" key="10">
    <source>
        <dbReference type="PROSITE" id="PS50113"/>
    </source>
</evidence>
<keyword evidence="5" id="KW-0418">Kinase</keyword>
<accession>A0A3T1CL92</accession>
<dbReference type="Pfam" id="PF02518">
    <property type="entry name" value="HATPase_c"/>
    <property type="match status" value="1"/>
</dbReference>
<organism evidence="11 12">
    <name type="scientific">Qipengyuania flava</name>
    <dbReference type="NCBI Taxonomy" id="192812"/>
    <lineage>
        <taxon>Bacteria</taxon>
        <taxon>Pseudomonadati</taxon>
        <taxon>Pseudomonadota</taxon>
        <taxon>Alphaproteobacteria</taxon>
        <taxon>Sphingomonadales</taxon>
        <taxon>Erythrobacteraceae</taxon>
        <taxon>Qipengyuania</taxon>
    </lineage>
</organism>
<dbReference type="InterPro" id="IPR003594">
    <property type="entry name" value="HATPase_dom"/>
</dbReference>
<dbReference type="PANTHER" id="PTHR43304">
    <property type="entry name" value="PHYTOCHROME-LIKE PROTEIN CPH1"/>
    <property type="match status" value="1"/>
</dbReference>
<dbReference type="PROSITE" id="PS50113">
    <property type="entry name" value="PAC"/>
    <property type="match status" value="3"/>
</dbReference>
<dbReference type="SUPFAM" id="SSF55785">
    <property type="entry name" value="PYP-like sensor domain (PAS domain)"/>
    <property type="match status" value="4"/>
</dbReference>
<evidence type="ECO:0000256" key="4">
    <source>
        <dbReference type="ARBA" id="ARBA00022679"/>
    </source>
</evidence>
<dbReference type="InterPro" id="IPR013655">
    <property type="entry name" value="PAS_fold_3"/>
</dbReference>
<dbReference type="InterPro" id="IPR005467">
    <property type="entry name" value="His_kinase_dom"/>
</dbReference>
<dbReference type="InterPro" id="IPR000014">
    <property type="entry name" value="PAS"/>
</dbReference>
<keyword evidence="3" id="KW-0597">Phosphoprotein</keyword>
<dbReference type="SMART" id="SM00388">
    <property type="entry name" value="HisKA"/>
    <property type="match status" value="1"/>
</dbReference>
<dbReference type="InterPro" id="IPR052162">
    <property type="entry name" value="Sensor_kinase/Photoreceptor"/>
</dbReference>
<dbReference type="AlphaFoldDB" id="A0A3T1CL92"/>
<dbReference type="Pfam" id="PF13426">
    <property type="entry name" value="PAS_9"/>
    <property type="match status" value="1"/>
</dbReference>
<evidence type="ECO:0000256" key="1">
    <source>
        <dbReference type="ARBA" id="ARBA00000085"/>
    </source>
</evidence>
<feature type="domain" description="Response regulatory" evidence="8">
    <location>
        <begin position="773"/>
        <end position="889"/>
    </location>
</feature>
<dbReference type="Pfam" id="PF00072">
    <property type="entry name" value="Response_reg"/>
    <property type="match status" value="1"/>
</dbReference>
<dbReference type="Pfam" id="PF08447">
    <property type="entry name" value="PAS_3"/>
    <property type="match status" value="2"/>
</dbReference>
<proteinExistence type="predicted"/>
<evidence type="ECO:0000256" key="2">
    <source>
        <dbReference type="ARBA" id="ARBA00012438"/>
    </source>
</evidence>
<evidence type="ECO:0000256" key="6">
    <source>
        <dbReference type="PROSITE-ProRule" id="PRU00169"/>
    </source>
</evidence>
<dbReference type="PANTHER" id="PTHR43304:SF1">
    <property type="entry name" value="PAC DOMAIN-CONTAINING PROTEIN"/>
    <property type="match status" value="1"/>
</dbReference>
<comment type="catalytic activity">
    <reaction evidence="1">
        <text>ATP + protein L-histidine = ADP + protein N-phospho-L-histidine.</text>
        <dbReference type="EC" id="2.7.13.3"/>
    </reaction>
</comment>
<dbReference type="SUPFAM" id="SSF55874">
    <property type="entry name" value="ATPase domain of HSP90 chaperone/DNA topoisomerase II/histidine kinase"/>
    <property type="match status" value="1"/>
</dbReference>
<feature type="domain" description="Histidine kinase" evidence="7">
    <location>
        <begin position="530"/>
        <end position="750"/>
    </location>
</feature>
<dbReference type="Gene3D" id="1.10.287.130">
    <property type="match status" value="1"/>
</dbReference>
<keyword evidence="4" id="KW-0808">Transferase</keyword>
<feature type="domain" description="PAC" evidence="10">
    <location>
        <begin position="336"/>
        <end position="388"/>
    </location>
</feature>
<protein>
    <recommendedName>
        <fullName evidence="2">histidine kinase</fullName>
        <ecNumber evidence="2">2.7.13.3</ecNumber>
    </recommendedName>
</protein>
<dbReference type="InterPro" id="IPR035965">
    <property type="entry name" value="PAS-like_dom_sf"/>
</dbReference>
<dbReference type="CDD" id="cd00082">
    <property type="entry name" value="HisKA"/>
    <property type="match status" value="1"/>
</dbReference>
<dbReference type="SMART" id="SM00086">
    <property type="entry name" value="PAC"/>
    <property type="match status" value="4"/>
</dbReference>
<dbReference type="EC" id="2.7.13.3" evidence="2"/>
<dbReference type="SMART" id="SM00387">
    <property type="entry name" value="HATPase_c"/>
    <property type="match status" value="1"/>
</dbReference>
<feature type="domain" description="PAS" evidence="9">
    <location>
        <begin position="2"/>
        <end position="72"/>
    </location>
</feature>
<evidence type="ECO:0000313" key="12">
    <source>
        <dbReference type="Proteomes" id="UP000290057"/>
    </source>
</evidence>
<keyword evidence="12" id="KW-1185">Reference proteome</keyword>
<dbReference type="RefSeq" id="WP_130587151.1">
    <property type="nucleotide sequence ID" value="NZ_AP019389.1"/>
</dbReference>
<feature type="domain" description="PAC" evidence="10">
    <location>
        <begin position="73"/>
        <end position="127"/>
    </location>
</feature>
<evidence type="ECO:0000313" key="11">
    <source>
        <dbReference type="EMBL" id="BBI21767.1"/>
    </source>
</evidence>
<sequence length="891" mass="99540">MEKLFRREVIEAIGHGVIFSDAEQLITYANGSFCELTGYDRSEIVGRNCRFLQGPDTDPETRVRIRKALAAGQPFEGEILNYRKDGKPFWNSLSITPQRSKFGRLIGFVGITRDITERKVQRQRNIQLEEQFRMIFENIGAGVVVHAPDGRTERVNPEARRLLGLSSSAEATAENIRNLGYLREDGEPMPIEELPARRVAATRRPVRRMTVGLKPADIPSIRWLNCNAFPIFGFGGEITAIVVTFTDITHQRHYKVEAQRGRERFELASRATNSLVFDMNLITGEFWGNENFLAVFGSEPPSRLTLVESFEFVIEEDREEYSAALMGAIERREERVAREFRYLRPSGGVGVAQTEFMIHYDAAGEPFRIVGSTRDLTELRRKEERLAASEERLRIVAELSSDMLWELDPRTDLLWRAGDGVERLGLDPSLAPYSGGIWHDFIIPEDRQRVVASFCDALEGTVDRWQEEYRIERADGSALLVEDRAAIIRASDGRASRVVGAVRDITESRRLEDYIRENQSLEALGKLTGGVAHDFNNMLMIIMGNTEMLLEEEPRADVRELLELIQNAARNGAELTSRLLSFARQQPLAPQCLDIRNRITQAAKLIRHALAENITLELDIADTPLNAEVDPSQFDNALVNLAVNARDAMPDGGKVSLEARATSVEAGRLDGILDPGEYVVISLADTGTGMEPEVASRVFEPFFTTKPIGDGTGLGLSMVFGFAKQSGGHVFIDSTPGEGTRIDIYLPQSRQSVPASEGTEPAETALPASDRARVLMLENDEHIRRYVERILETEGYAAIVAKDAKAALARLEHDPGITLLFTEVSLAGDMNGLDLAQAARERFPALKVLVTSGSANEPMLREKIEQREFAWLPKPFSRRELGECLAEILQE</sequence>
<comment type="caution">
    <text evidence="6">Lacks conserved residue(s) required for the propagation of feature annotation.</text>
</comment>
<dbReference type="PROSITE" id="PS50110">
    <property type="entry name" value="RESPONSE_REGULATORY"/>
    <property type="match status" value="1"/>
</dbReference>
<dbReference type="NCBIfam" id="TIGR00229">
    <property type="entry name" value="sensory_box"/>
    <property type="match status" value="4"/>
</dbReference>
<dbReference type="InterPro" id="IPR001610">
    <property type="entry name" value="PAC"/>
</dbReference>
<dbReference type="PRINTS" id="PR00344">
    <property type="entry name" value="BCTRLSENSOR"/>
</dbReference>
<gene>
    <name evidence="11" type="ORF">EKJ_26140</name>
</gene>
<dbReference type="InterPro" id="IPR011006">
    <property type="entry name" value="CheY-like_superfamily"/>
</dbReference>
<dbReference type="InterPro" id="IPR036890">
    <property type="entry name" value="HATPase_C_sf"/>
</dbReference>
<dbReference type="Proteomes" id="UP000290057">
    <property type="component" value="Chromosome"/>
</dbReference>
<evidence type="ECO:0000259" key="8">
    <source>
        <dbReference type="PROSITE" id="PS50110"/>
    </source>
</evidence>
<reference evidence="11 12" key="1">
    <citation type="submission" date="2019-01" db="EMBL/GenBank/DDBJ databases">
        <title>Complete genome sequence of Erythrobacter flavus KJ5.</title>
        <authorList>
            <person name="Kanesaki Y."/>
            <person name="Brotosudarmo T."/>
            <person name="Moriuchi R."/>
            <person name="Awai K."/>
        </authorList>
    </citation>
    <scope>NUCLEOTIDE SEQUENCE [LARGE SCALE GENOMIC DNA]</scope>
    <source>
        <strain evidence="11 12">KJ5</strain>
    </source>
</reference>
<dbReference type="EMBL" id="AP019389">
    <property type="protein sequence ID" value="BBI21767.1"/>
    <property type="molecule type" value="Genomic_DNA"/>
</dbReference>
<dbReference type="InterPro" id="IPR036097">
    <property type="entry name" value="HisK_dim/P_sf"/>
</dbReference>
<evidence type="ECO:0000256" key="3">
    <source>
        <dbReference type="ARBA" id="ARBA00022553"/>
    </source>
</evidence>
<dbReference type="Gene3D" id="3.30.450.20">
    <property type="entry name" value="PAS domain"/>
    <property type="match status" value="4"/>
</dbReference>
<dbReference type="PROSITE" id="PS50112">
    <property type="entry name" value="PAS"/>
    <property type="match status" value="2"/>
</dbReference>
<evidence type="ECO:0000259" key="7">
    <source>
        <dbReference type="PROSITE" id="PS50109"/>
    </source>
</evidence>
<dbReference type="SMART" id="SM00448">
    <property type="entry name" value="REC"/>
    <property type="match status" value="1"/>
</dbReference>
<dbReference type="Pfam" id="PF00512">
    <property type="entry name" value="HisKA"/>
    <property type="match status" value="1"/>
</dbReference>
<feature type="domain" description="PAS" evidence="9">
    <location>
        <begin position="128"/>
        <end position="166"/>
    </location>
</feature>
<dbReference type="InterPro" id="IPR013656">
    <property type="entry name" value="PAS_4"/>
</dbReference>
<dbReference type="SMART" id="SM00091">
    <property type="entry name" value="PAS"/>
    <property type="match status" value="3"/>
</dbReference>
<dbReference type="InterPro" id="IPR001789">
    <property type="entry name" value="Sig_transdc_resp-reg_receiver"/>
</dbReference>
<dbReference type="CDD" id="cd00130">
    <property type="entry name" value="PAS"/>
    <property type="match status" value="3"/>
</dbReference>